<dbReference type="Proteomes" id="UP000008068">
    <property type="component" value="Unassembled WGS sequence"/>
</dbReference>
<evidence type="ECO:0000313" key="1">
    <source>
        <dbReference type="EMBL" id="EGT37779.1"/>
    </source>
</evidence>
<keyword evidence="2" id="KW-1185">Reference proteome</keyword>
<dbReference type="AlphaFoldDB" id="G0PMK0"/>
<evidence type="ECO:0000313" key="2">
    <source>
        <dbReference type="Proteomes" id="UP000008068"/>
    </source>
</evidence>
<dbReference type="InterPro" id="IPR016161">
    <property type="entry name" value="Ald_DH/histidinol_DH"/>
</dbReference>
<sequence>MNSWLRLSTIKVPSRSYSLLPSGAQAYIGGKWVASESGNSFDVLNPYDNQVVDRVSNCTVKDAEKVRFKDIK</sequence>
<dbReference type="GO" id="GO:0016491">
    <property type="term" value="F:oxidoreductase activity"/>
    <property type="evidence" value="ECO:0007669"/>
    <property type="project" value="InterPro"/>
</dbReference>
<protein>
    <recommendedName>
        <fullName evidence="3">Aldehyde dehydrogenase domain-containing protein</fullName>
    </recommendedName>
</protein>
<dbReference type="STRING" id="135651.G0PMK0"/>
<name>G0PMK0_CAEBE</name>
<evidence type="ECO:0008006" key="3">
    <source>
        <dbReference type="Google" id="ProtNLM"/>
    </source>
</evidence>
<reference evidence="2" key="1">
    <citation type="submission" date="2011-07" db="EMBL/GenBank/DDBJ databases">
        <authorList>
            <consortium name="Caenorhabditis brenneri Sequencing and Analysis Consortium"/>
            <person name="Wilson R.K."/>
        </authorList>
    </citation>
    <scope>NUCLEOTIDE SEQUENCE [LARGE SCALE GENOMIC DNA]</scope>
    <source>
        <strain evidence="2">PB2801</strain>
    </source>
</reference>
<dbReference type="SUPFAM" id="SSF53720">
    <property type="entry name" value="ALDH-like"/>
    <property type="match status" value="1"/>
</dbReference>
<dbReference type="InParanoid" id="G0PMK0"/>
<organism evidence="2">
    <name type="scientific">Caenorhabditis brenneri</name>
    <name type="common">Nematode worm</name>
    <dbReference type="NCBI Taxonomy" id="135651"/>
    <lineage>
        <taxon>Eukaryota</taxon>
        <taxon>Metazoa</taxon>
        <taxon>Ecdysozoa</taxon>
        <taxon>Nematoda</taxon>
        <taxon>Chromadorea</taxon>
        <taxon>Rhabditida</taxon>
        <taxon>Rhabditina</taxon>
        <taxon>Rhabditomorpha</taxon>
        <taxon>Rhabditoidea</taxon>
        <taxon>Rhabditidae</taxon>
        <taxon>Peloderinae</taxon>
        <taxon>Caenorhabditis</taxon>
    </lineage>
</organism>
<dbReference type="OrthoDB" id="310895at2759"/>
<dbReference type="HOGENOM" id="CLU_2724460_0_0_1"/>
<dbReference type="Gene3D" id="3.40.605.10">
    <property type="entry name" value="Aldehyde Dehydrogenase, Chain A, domain 1"/>
    <property type="match status" value="1"/>
</dbReference>
<accession>G0PMK0</accession>
<dbReference type="eggNOG" id="KOG2451">
    <property type="taxonomic scope" value="Eukaryota"/>
</dbReference>
<dbReference type="InterPro" id="IPR016162">
    <property type="entry name" value="Ald_DH_N"/>
</dbReference>
<proteinExistence type="predicted"/>
<gene>
    <name evidence="1" type="ORF">CAEBREN_28298</name>
</gene>
<dbReference type="EMBL" id="GL381414">
    <property type="protein sequence ID" value="EGT37779.1"/>
    <property type="molecule type" value="Genomic_DNA"/>
</dbReference>